<organism evidence="8 9">
    <name type="scientific">Penicillium citrinum</name>
    <dbReference type="NCBI Taxonomy" id="5077"/>
    <lineage>
        <taxon>Eukaryota</taxon>
        <taxon>Fungi</taxon>
        <taxon>Dikarya</taxon>
        <taxon>Ascomycota</taxon>
        <taxon>Pezizomycotina</taxon>
        <taxon>Eurotiomycetes</taxon>
        <taxon>Eurotiomycetidae</taxon>
        <taxon>Eurotiales</taxon>
        <taxon>Aspergillaceae</taxon>
        <taxon>Penicillium</taxon>
    </lineage>
</organism>
<gene>
    <name evidence="8" type="ORF">N7469_005573</name>
</gene>
<feature type="compositionally biased region" description="Low complexity" evidence="6">
    <location>
        <begin position="80"/>
        <end position="101"/>
    </location>
</feature>
<dbReference type="Pfam" id="PF11951">
    <property type="entry name" value="Fungal_trans_2"/>
    <property type="match status" value="1"/>
</dbReference>
<name>A0A9W9P1U6_PENCI</name>
<keyword evidence="3" id="KW-0238">DNA-binding</keyword>
<comment type="subcellular location">
    <subcellularLocation>
        <location evidence="1">Nucleus</location>
    </subcellularLocation>
</comment>
<dbReference type="PANTHER" id="PTHR37534">
    <property type="entry name" value="TRANSCRIPTIONAL ACTIVATOR PROTEIN UGA3"/>
    <property type="match status" value="1"/>
</dbReference>
<dbReference type="InterPro" id="IPR036864">
    <property type="entry name" value="Zn2-C6_fun-type_DNA-bd_sf"/>
</dbReference>
<dbReference type="SUPFAM" id="SSF57701">
    <property type="entry name" value="Zn2/Cys6 DNA-binding domain"/>
    <property type="match status" value="1"/>
</dbReference>
<evidence type="ECO:0000313" key="8">
    <source>
        <dbReference type="EMBL" id="KAJ5233807.1"/>
    </source>
</evidence>
<keyword evidence="4" id="KW-0804">Transcription</keyword>
<evidence type="ECO:0000256" key="6">
    <source>
        <dbReference type="SAM" id="MobiDB-lite"/>
    </source>
</evidence>
<dbReference type="CDD" id="cd00067">
    <property type="entry name" value="GAL4"/>
    <property type="match status" value="1"/>
</dbReference>
<reference evidence="8" key="2">
    <citation type="journal article" date="2023" name="IMA Fungus">
        <title>Comparative genomic study of the Penicillium genus elucidates a diverse pangenome and 15 lateral gene transfer events.</title>
        <authorList>
            <person name="Petersen C."/>
            <person name="Sorensen T."/>
            <person name="Nielsen M.R."/>
            <person name="Sondergaard T.E."/>
            <person name="Sorensen J.L."/>
            <person name="Fitzpatrick D.A."/>
            <person name="Frisvad J.C."/>
            <person name="Nielsen K.L."/>
        </authorList>
    </citation>
    <scope>NUCLEOTIDE SEQUENCE</scope>
    <source>
        <strain evidence="8">IBT 23319</strain>
    </source>
</reference>
<dbReference type="InterPro" id="IPR001138">
    <property type="entry name" value="Zn2Cys6_DnaBD"/>
</dbReference>
<proteinExistence type="predicted"/>
<feature type="domain" description="Zn(2)-C6 fungal-type" evidence="7">
    <location>
        <begin position="5"/>
        <end position="37"/>
    </location>
</feature>
<dbReference type="RefSeq" id="XP_056501307.1">
    <property type="nucleotide sequence ID" value="XM_056644493.1"/>
</dbReference>
<dbReference type="OrthoDB" id="4137815at2759"/>
<dbReference type="PROSITE" id="PS50048">
    <property type="entry name" value="ZN2_CY6_FUNGAL_2"/>
    <property type="match status" value="1"/>
</dbReference>
<evidence type="ECO:0000256" key="5">
    <source>
        <dbReference type="ARBA" id="ARBA00023242"/>
    </source>
</evidence>
<evidence type="ECO:0000256" key="4">
    <source>
        <dbReference type="ARBA" id="ARBA00023163"/>
    </source>
</evidence>
<dbReference type="EMBL" id="JAPQKT010000004">
    <property type="protein sequence ID" value="KAJ5233807.1"/>
    <property type="molecule type" value="Genomic_DNA"/>
</dbReference>
<dbReference type="Proteomes" id="UP001147733">
    <property type="component" value="Unassembled WGS sequence"/>
</dbReference>
<reference evidence="8" key="1">
    <citation type="submission" date="2022-11" db="EMBL/GenBank/DDBJ databases">
        <authorList>
            <person name="Petersen C."/>
        </authorList>
    </citation>
    <scope>NUCLEOTIDE SEQUENCE</scope>
    <source>
        <strain evidence="8">IBT 23319</strain>
    </source>
</reference>
<evidence type="ECO:0000256" key="3">
    <source>
        <dbReference type="ARBA" id="ARBA00023125"/>
    </source>
</evidence>
<dbReference type="GO" id="GO:0008270">
    <property type="term" value="F:zinc ion binding"/>
    <property type="evidence" value="ECO:0007669"/>
    <property type="project" value="InterPro"/>
</dbReference>
<dbReference type="GO" id="GO:0003677">
    <property type="term" value="F:DNA binding"/>
    <property type="evidence" value="ECO:0007669"/>
    <property type="project" value="UniProtKB-KW"/>
</dbReference>
<dbReference type="Gene3D" id="4.10.240.10">
    <property type="entry name" value="Zn(2)-C6 fungal-type DNA-binding domain"/>
    <property type="match status" value="1"/>
</dbReference>
<evidence type="ECO:0000256" key="2">
    <source>
        <dbReference type="ARBA" id="ARBA00023015"/>
    </source>
</evidence>
<dbReference type="InterPro" id="IPR021858">
    <property type="entry name" value="Fun_TF"/>
</dbReference>
<evidence type="ECO:0000256" key="1">
    <source>
        <dbReference type="ARBA" id="ARBA00004123"/>
    </source>
</evidence>
<dbReference type="GeneID" id="81383660"/>
<feature type="region of interest" description="Disordered" evidence="6">
    <location>
        <begin position="46"/>
        <end position="103"/>
    </location>
</feature>
<dbReference type="AlphaFoldDB" id="A0A9W9P1U6"/>
<dbReference type="PROSITE" id="PS00463">
    <property type="entry name" value="ZN2_CY6_FUNGAL_1"/>
    <property type="match status" value="1"/>
</dbReference>
<sequence length="503" mass="56334">MVLKACDRCHSAKEKCTFADESPQCTRCRRLKLSCSISRRNRRIGRRPAAKAFPHGQMQVWSAEPPKQQDESESSDSRDSLTPSTPSVSISSKSRSPSTASEVSWLPNPDDAFLIGPEKLLASPTSLRTMSDALRTVSNVEQFAVIHMPFMWGPSFISSGQKAIYTILSMSGPTLTEGYLAFLGLMTRYQRSLVMRQDEPDMSKAAIGLQRLRSVTISHDYDAACALFLGQTMYVFNVLTAPFSSSAHSIVRSALMSTKQWIPRLIPFPIMDTITMTPILIDTVECLAHREVPIVRLPEDTGRVIIDRYAGLCATLLPHLYDVCAWSHAQKREVRDTASDSPSHVYERLAEIEERIQHWRPPTPPQLYTDFGQNEVLAMITQANTYRLAGLLVIHRLRYPLGIEDETAHFLASSIFSELSYFVKTDATKSTALPIVFPITLAMFELEGPGEELLEQLAAFTVQNMSAVRLRGFVNQVRAARRSGYRGTWFELVDSELHVAMPP</sequence>
<evidence type="ECO:0000259" key="7">
    <source>
        <dbReference type="PROSITE" id="PS50048"/>
    </source>
</evidence>
<dbReference type="Pfam" id="PF00172">
    <property type="entry name" value="Zn_clus"/>
    <property type="match status" value="1"/>
</dbReference>
<dbReference type="GO" id="GO:0000981">
    <property type="term" value="F:DNA-binding transcription factor activity, RNA polymerase II-specific"/>
    <property type="evidence" value="ECO:0007669"/>
    <property type="project" value="InterPro"/>
</dbReference>
<protein>
    <recommendedName>
        <fullName evidence="7">Zn(2)-C6 fungal-type domain-containing protein</fullName>
    </recommendedName>
</protein>
<accession>A0A9W9P1U6</accession>
<keyword evidence="9" id="KW-1185">Reference proteome</keyword>
<evidence type="ECO:0000313" key="9">
    <source>
        <dbReference type="Proteomes" id="UP001147733"/>
    </source>
</evidence>
<dbReference type="PANTHER" id="PTHR37534:SF46">
    <property type="entry name" value="ZN(II)2CYS6 TRANSCRIPTION FACTOR (EUROFUNG)"/>
    <property type="match status" value="1"/>
</dbReference>
<dbReference type="GO" id="GO:0005634">
    <property type="term" value="C:nucleus"/>
    <property type="evidence" value="ECO:0007669"/>
    <property type="project" value="UniProtKB-SubCell"/>
</dbReference>
<dbReference type="SMART" id="SM00066">
    <property type="entry name" value="GAL4"/>
    <property type="match status" value="1"/>
</dbReference>
<feature type="compositionally biased region" description="Basic and acidic residues" evidence="6">
    <location>
        <begin position="67"/>
        <end position="79"/>
    </location>
</feature>
<keyword evidence="2" id="KW-0805">Transcription regulation</keyword>
<comment type="caution">
    <text evidence="8">The sequence shown here is derived from an EMBL/GenBank/DDBJ whole genome shotgun (WGS) entry which is preliminary data.</text>
</comment>
<keyword evidence="5" id="KW-0539">Nucleus</keyword>